<feature type="domain" description="UmuC" evidence="2">
    <location>
        <begin position="5"/>
        <end position="186"/>
    </location>
</feature>
<dbReference type="GO" id="GO:0003887">
    <property type="term" value="F:DNA-directed DNA polymerase activity"/>
    <property type="evidence" value="ECO:0007669"/>
    <property type="project" value="UniProtKB-KW"/>
</dbReference>
<dbReference type="GO" id="GO:0006281">
    <property type="term" value="P:DNA repair"/>
    <property type="evidence" value="ECO:0007669"/>
    <property type="project" value="InterPro"/>
</dbReference>
<dbReference type="RefSeq" id="WP_072282744.1">
    <property type="nucleotide sequence ID" value="NZ_CP015519.1"/>
</dbReference>
<dbReference type="EMBL" id="CP015519">
    <property type="protein sequence ID" value="APG26784.1"/>
    <property type="molecule type" value="Genomic_DNA"/>
</dbReference>
<dbReference type="PROSITE" id="PS50173">
    <property type="entry name" value="UMUC"/>
    <property type="match status" value="1"/>
</dbReference>
<comment type="similarity">
    <text evidence="1">Belongs to the DNA polymerase type-Y family.</text>
</comment>
<dbReference type="InterPro" id="IPR050116">
    <property type="entry name" value="DNA_polymerase-Y"/>
</dbReference>
<dbReference type="Pfam" id="PF11799">
    <property type="entry name" value="IMS_C"/>
    <property type="match status" value="1"/>
</dbReference>
<dbReference type="AlphaFoldDB" id="A0A1L3GLI5"/>
<evidence type="ECO:0000313" key="3">
    <source>
        <dbReference type="EMBL" id="APG26784.1"/>
    </source>
</evidence>
<dbReference type="PANTHER" id="PTHR11076">
    <property type="entry name" value="DNA REPAIR POLYMERASE UMUC / TRANSFERASE FAMILY MEMBER"/>
    <property type="match status" value="1"/>
</dbReference>
<dbReference type="InterPro" id="IPR043128">
    <property type="entry name" value="Rev_trsase/Diguanyl_cyclase"/>
</dbReference>
<dbReference type="GO" id="GO:0005829">
    <property type="term" value="C:cytosol"/>
    <property type="evidence" value="ECO:0007669"/>
    <property type="project" value="TreeGrafter"/>
</dbReference>
<evidence type="ECO:0000259" key="2">
    <source>
        <dbReference type="PROSITE" id="PS50173"/>
    </source>
</evidence>
<dbReference type="GO" id="GO:0042276">
    <property type="term" value="P:error-prone translesion synthesis"/>
    <property type="evidence" value="ECO:0007669"/>
    <property type="project" value="TreeGrafter"/>
</dbReference>
<gene>
    <name evidence="3" type="ORF">A7E78_02280</name>
</gene>
<dbReference type="InterPro" id="IPR043502">
    <property type="entry name" value="DNA/RNA_pol_sf"/>
</dbReference>
<dbReference type="GO" id="GO:0009432">
    <property type="term" value="P:SOS response"/>
    <property type="evidence" value="ECO:0007669"/>
    <property type="project" value="TreeGrafter"/>
</dbReference>
<dbReference type="InterPro" id="IPR001126">
    <property type="entry name" value="UmuC"/>
</dbReference>
<dbReference type="Gene3D" id="3.30.70.270">
    <property type="match status" value="1"/>
</dbReference>
<dbReference type="OrthoDB" id="9808813at2"/>
<dbReference type="Proteomes" id="UP000182517">
    <property type="component" value="Chromosome"/>
</dbReference>
<dbReference type="Gene3D" id="3.30.1490.100">
    <property type="entry name" value="DNA polymerase, Y-family, little finger domain"/>
    <property type="match status" value="1"/>
</dbReference>
<organism evidence="3 4">
    <name type="scientific">Syntrophotalea acetylenivorans</name>
    <dbReference type="NCBI Taxonomy" id="1842532"/>
    <lineage>
        <taxon>Bacteria</taxon>
        <taxon>Pseudomonadati</taxon>
        <taxon>Thermodesulfobacteriota</taxon>
        <taxon>Desulfuromonadia</taxon>
        <taxon>Desulfuromonadales</taxon>
        <taxon>Syntrophotaleaceae</taxon>
        <taxon>Syntrophotalea</taxon>
    </lineage>
</organism>
<reference evidence="3 4" key="1">
    <citation type="journal article" date="2017" name="Genome Announc.">
        <title>Complete Genome Sequences of Two Acetylene-Fermenting Pelobacter acetylenicus Strains.</title>
        <authorList>
            <person name="Sutton J.M."/>
            <person name="Baesman S.M."/>
            <person name="Fierst J.L."/>
            <person name="Poret-Peterson A.T."/>
            <person name="Oremland R.S."/>
            <person name="Dunlap D.S."/>
            <person name="Akob D.M."/>
        </authorList>
    </citation>
    <scope>NUCLEOTIDE SEQUENCE [LARGE SCALE GENOMIC DNA]</scope>
    <source>
        <strain evidence="3 4">SFB93</strain>
    </source>
</reference>
<dbReference type="InterPro" id="IPR036775">
    <property type="entry name" value="DNA_pol_Y-fam_lit_finger_sf"/>
</dbReference>
<dbReference type="Pfam" id="PF00817">
    <property type="entry name" value="IMS"/>
    <property type="match status" value="1"/>
</dbReference>
<name>A0A1L3GLI5_9BACT</name>
<dbReference type="GO" id="GO:0003684">
    <property type="term" value="F:damaged DNA binding"/>
    <property type="evidence" value="ECO:0007669"/>
    <property type="project" value="InterPro"/>
</dbReference>
<accession>A0A1L3GLI5</accession>
<dbReference type="PANTHER" id="PTHR11076:SF33">
    <property type="entry name" value="DNA POLYMERASE KAPPA"/>
    <property type="match status" value="1"/>
</dbReference>
<keyword evidence="4" id="KW-1185">Reference proteome</keyword>
<protein>
    <submittedName>
        <fullName evidence="3">DNA polymerase IV</fullName>
    </submittedName>
</protein>
<dbReference type="SUPFAM" id="SSF56672">
    <property type="entry name" value="DNA/RNA polymerases"/>
    <property type="match status" value="1"/>
</dbReference>
<dbReference type="SUPFAM" id="SSF100879">
    <property type="entry name" value="Lesion bypass DNA polymerase (Y-family), little finger domain"/>
    <property type="match status" value="1"/>
</dbReference>
<dbReference type="InterPro" id="IPR017961">
    <property type="entry name" value="DNA_pol_Y-fam_little_finger"/>
</dbReference>
<proteinExistence type="inferred from homology"/>
<sequence length="386" mass="42767">MTRDILHLAVPDFDVALARAVDPSLRHRPLAVAAGQSQGSLLRCVSDEARRDGVIAGMNVHLARKCCPALQLLTPRPELVSKAGQVLQNLARHYSPLWEPNGEGRLFLDLTGSRRLLGSPLDVATRLERQIADRLRVPAMCGVAGNKLVARMAGSYLDRPGICDVLRGSERNFIAPLAVSSLPGIGRMRSERLLQDLNLRRVEQIAALSIAQLEPICGPFSALLQQRSHGIDPDPVRPPQRKMIVTEEALLEKASNEETAIRAALGRLAERCGLHLRRLGRGSKRLRLVLVYADGYSAERRLTLAAPCHLDLDLMTAADELLQRAWQRRIRLRLLRLSCEQLVAPSRQLSLFSAPQTTRASDTLQSALDELRYRFGNQSLGWGRNI</sequence>
<dbReference type="Gene3D" id="3.40.1170.60">
    <property type="match status" value="1"/>
</dbReference>
<dbReference type="Gene3D" id="1.10.150.20">
    <property type="entry name" value="5' to 3' exonuclease, C-terminal subdomain"/>
    <property type="match status" value="1"/>
</dbReference>
<dbReference type="KEGG" id="pef:A7E78_02280"/>
<evidence type="ECO:0000256" key="1">
    <source>
        <dbReference type="ARBA" id="ARBA00010945"/>
    </source>
</evidence>
<evidence type="ECO:0000313" key="4">
    <source>
        <dbReference type="Proteomes" id="UP000182517"/>
    </source>
</evidence>
<dbReference type="STRING" id="1842532.A7E78_02280"/>